<reference evidence="2" key="2">
    <citation type="submission" date="2025-08" db="UniProtKB">
        <authorList>
            <consortium name="Ensembl"/>
        </authorList>
    </citation>
    <scope>IDENTIFICATION</scope>
</reference>
<dbReference type="eggNOG" id="ENOG502S9JK">
    <property type="taxonomic scope" value="Eukaryota"/>
</dbReference>
<feature type="compositionally biased region" description="Basic and acidic residues" evidence="1">
    <location>
        <begin position="1793"/>
        <end position="1830"/>
    </location>
</feature>
<feature type="compositionally biased region" description="Basic and acidic residues" evidence="1">
    <location>
        <begin position="1926"/>
        <end position="1935"/>
    </location>
</feature>
<feature type="region of interest" description="Disordered" evidence="1">
    <location>
        <begin position="1522"/>
        <end position="1942"/>
    </location>
</feature>
<dbReference type="OMA" id="PSERNNC"/>
<dbReference type="PANTHER" id="PTHR33888">
    <property type="entry name" value="RIKEN CDNA 4932415D10 GENE"/>
    <property type="match status" value="1"/>
</dbReference>
<feature type="region of interest" description="Disordered" evidence="1">
    <location>
        <begin position="791"/>
        <end position="820"/>
    </location>
</feature>
<dbReference type="GeneTree" id="ENSGT00700000104587"/>
<keyword evidence="3" id="KW-1185">Reference proteome</keyword>
<dbReference type="Ensembl" id="ENSOGAT00000030397.1">
    <property type="protein sequence ID" value="ENSOGAP00000021935.1"/>
    <property type="gene ID" value="ENSOGAG00000029230.1"/>
</dbReference>
<feature type="compositionally biased region" description="Basic residues" evidence="1">
    <location>
        <begin position="1688"/>
        <end position="1699"/>
    </location>
</feature>
<feature type="compositionally biased region" description="Polar residues" evidence="1">
    <location>
        <begin position="1621"/>
        <end position="1630"/>
    </location>
</feature>
<name>H0Y0P2_OTOGA</name>
<feature type="compositionally biased region" description="Low complexity" evidence="1">
    <location>
        <begin position="1589"/>
        <end position="1598"/>
    </location>
</feature>
<feature type="compositionally biased region" description="Basic and acidic residues" evidence="1">
    <location>
        <begin position="1632"/>
        <end position="1650"/>
    </location>
</feature>
<dbReference type="EMBL" id="AAQR03049402">
    <property type="status" value="NOT_ANNOTATED_CDS"/>
    <property type="molecule type" value="Genomic_DNA"/>
</dbReference>
<feature type="compositionally biased region" description="Basic residues" evidence="1">
    <location>
        <begin position="1900"/>
        <end position="1913"/>
    </location>
</feature>
<feature type="region of interest" description="Disordered" evidence="1">
    <location>
        <begin position="1192"/>
        <end position="1227"/>
    </location>
</feature>
<feature type="compositionally biased region" description="Polar residues" evidence="1">
    <location>
        <begin position="1603"/>
        <end position="1613"/>
    </location>
</feature>
<feature type="compositionally biased region" description="Basic residues" evidence="1">
    <location>
        <begin position="1384"/>
        <end position="1397"/>
    </location>
</feature>
<dbReference type="STRING" id="30611.ENSOGAP00000021935"/>
<feature type="compositionally biased region" description="Polar residues" evidence="1">
    <location>
        <begin position="1287"/>
        <end position="1298"/>
    </location>
</feature>
<feature type="compositionally biased region" description="Basic and acidic residues" evidence="1">
    <location>
        <begin position="1570"/>
        <end position="1580"/>
    </location>
</feature>
<feature type="compositionally biased region" description="Low complexity" evidence="1">
    <location>
        <begin position="1783"/>
        <end position="1792"/>
    </location>
</feature>
<feature type="compositionally biased region" description="Polar residues" evidence="1">
    <location>
        <begin position="1438"/>
        <end position="1455"/>
    </location>
</feature>
<reference evidence="3" key="1">
    <citation type="submission" date="2011-03" db="EMBL/GenBank/DDBJ databases">
        <title>Version 3 of the genome sequence of Otolemur garnettii (Bushbaby).</title>
        <authorList>
            <consortium name="The Broad Institute Genome Sequencing Platform"/>
            <person name="Di Palma F."/>
            <person name="Johnson J."/>
            <person name="Lander E.S."/>
            <person name="Lindblad-Toh K."/>
            <person name="Jaffe D.B."/>
            <person name="Gnerre S."/>
            <person name="MacCallum I."/>
            <person name="Przybylski D."/>
            <person name="Ribeiro F.J."/>
            <person name="Burton J.N."/>
            <person name="Walker B.J."/>
            <person name="Sharpe T."/>
            <person name="Hall G."/>
        </authorList>
    </citation>
    <scope>NUCLEOTIDE SEQUENCE [LARGE SCALE GENOMIC DNA]</scope>
</reference>
<dbReference type="Proteomes" id="UP000005225">
    <property type="component" value="Unassembled WGS sequence"/>
</dbReference>
<dbReference type="GO" id="GO:0005615">
    <property type="term" value="C:extracellular space"/>
    <property type="evidence" value="ECO:0007669"/>
    <property type="project" value="TreeGrafter"/>
</dbReference>
<evidence type="ECO:0000313" key="3">
    <source>
        <dbReference type="Proteomes" id="UP000005225"/>
    </source>
</evidence>
<protein>
    <submittedName>
        <fullName evidence="2">Uncharacterized protein</fullName>
    </submittedName>
</protein>
<dbReference type="HOGENOM" id="CLU_002788_0_0_1"/>
<feature type="compositionally biased region" description="Basic residues" evidence="1">
    <location>
        <begin position="1273"/>
        <end position="1286"/>
    </location>
</feature>
<dbReference type="EMBL" id="AAQR03049401">
    <property type="status" value="NOT_ANNOTATED_CDS"/>
    <property type="molecule type" value="Genomic_DNA"/>
</dbReference>
<feature type="compositionally biased region" description="Basic and acidic residues" evidence="1">
    <location>
        <begin position="794"/>
        <end position="816"/>
    </location>
</feature>
<feature type="region of interest" description="Disordered" evidence="1">
    <location>
        <begin position="1358"/>
        <end position="1500"/>
    </location>
</feature>
<feature type="compositionally biased region" description="Basic and acidic residues" evidence="1">
    <location>
        <begin position="1522"/>
        <end position="1532"/>
    </location>
</feature>
<feature type="compositionally biased region" description="Basic and acidic residues" evidence="1">
    <location>
        <begin position="1668"/>
        <end position="1682"/>
    </location>
</feature>
<sequence length="1942" mass="220079">VALTPGSKQQGMNYQELNSGWEGVKSVVLASEPTRMFLSENLSNLSLESQQQGVKSMEFASEPKLQSIKPMKSSSVSMQKTIKSVELSGSSFQRVKCEEQNPRTSYQITESSEIPRSDHHLIKYAEMISKPRHEVPKSVNLISVPIYQAIESPEMAQELAQRGPETVEKSVGLTPKLLGTTPGRICKVMESLGMPLKLDLQAPKFVDLTPVLKDQGSKSIELIPQKTYQTPETLELLSQSWPQVKDLGELYTSPVQKTVESERISPKLKHHITETVGLISEERLQGEELLGMTPKTVSQATGFAERSPRPYPGDFERMEVISEKRWQREESVVTIPQSLPHIPNSTSGMTLGLRHQVPESVELPYETGLHVEESTELTQKSQHHVGSSGIILGLRHQVPESVSLTSVQWLPMEQSLDLFPKQTSQVLGHEESVQPTSETWQEEVSMGLTQSNNQNMKYSEMAPGLLGQIIEYKSISSKPLDQVTESARTQLQDALSVGVIPVEPLKVVESVKMTPGTPLQVVKSVTTPGSTSPMVEYVEVTPQLQDMRSSEFTSRLWLQNVESNNLITEPIHWILETIELSGCQIVKTVLIPGPSFQISKSEELAPGPIPQVVKPIGVALSSGIEVMDCLDLFPRPYFQELVEPVELTPRPSSRVISEELTSWQTSSFEEPTVLTHKQGLQAVKPTDIKTEPPKVMKSEDLNLGQICENNKSEKLPSEESQVGTNLPRFLHSSSTPLILSSVKTTSELGGLWDSDTPEVSRSLDIKNFRTGILQSKDPTVIQSSTLSLGLHNQSSDKADNAVESPCKEKTERKQREELEDSLQGYSSQSWRLLSRTFLAESGSRRRGLIKSFLGRQQNVWESHAWRQRLPRKYLSTMLMLGNVLGNTMERKLCSQTSLAERTTADTCQSIQHLFGIPAELMEFSQSLLEKGSYTISQSSVIKNYIQRHTLYHSPEKRITLRMWTRGSISSIIQRYSGTKVGIRKTNSMLSDISQEVIQHMPISCERGQLPPLVKSESSLGILYNREDPVLEEENENSQSDSQARIFESQYSLKPSYLSQDKTDYSEQFQLLQDLQLKIAAKLLRSQIPPNVPPPVGSGLVLKYPICLQCGRCSGFNCCHKVQATFGPYLLIYPQLHLVSTPEGHGEIRLHLGFRLRTGKRPQIRKYRGRERHIIPRSPISPSQRKAKIYTQASKKPTTTKYQSGSSPSPTPVQVHIRRRQYGSPNLAEKTEIRKSGHYEFTQDHTFPESDSESNQNEGWAKVRTKKTSDTKYPRKRITKGLRKRNSKLYTNSRSTIENSSRELPSHLRRKRVGSTASLKRQPKESSHPKFIQLLFQTLKQAFQTAHRVMAFVGQKPEDRIRPDNLSSCKNYHLKQRDSYYNSPRQKRDKRPAAKLRPKGSTTKQEDILWGGTEQYRSAHRPKRDSSSQSRPLQLPKHTGSQTSSVRQALSTIQKDSSCRPKKSFYRNEISSEESKTLPKPRTRAQPQKRILPGSPTKRTWHNHLKETLAHKVRNYHSFYWERTPHSPSERSPRRLSGRTLHSSSERNPDSPSESSPRRLSGRTLPSPSERSLHSPSERNPRRPSGRALHSPSESSPHRPSGRTLHSLSECSPSRRNHHSPSETTINNSLCDRSPRSPSERTIHSLSERSSHSPSGRNHRSPSRKNHRSPSERTIHSLSERSSRNPSGRTHRSPYGRTHRSPSDRTLHSLSERSSQSPSERRPPSPSGRNHLSPSERRPPSPSGRNHRRPPSPSGRNHRSPAERRPPSPSGRNYRSPSERRHQSPSSSRNHLSPSERRHDSLSERRHHSPSERRHHSPLERSCHNPSENHHSPSKRRRNRSSERRSQNSVVRSRRSHSERSYRSHPERHRRSHSERNHHSPTERTLHSPSERSPQCPPKERLKHSSPKERPRHSLSKDFMSYTHLETTQKDPKAEQVWKSAAR</sequence>
<proteinExistence type="predicted"/>
<organism evidence="2 3">
    <name type="scientific">Otolemur garnettii</name>
    <name type="common">Small-eared galago</name>
    <name type="synonym">Garnett's greater bushbaby</name>
    <dbReference type="NCBI Taxonomy" id="30611"/>
    <lineage>
        <taxon>Eukaryota</taxon>
        <taxon>Metazoa</taxon>
        <taxon>Chordata</taxon>
        <taxon>Craniata</taxon>
        <taxon>Vertebrata</taxon>
        <taxon>Euteleostomi</taxon>
        <taxon>Mammalia</taxon>
        <taxon>Eutheria</taxon>
        <taxon>Euarchontoglires</taxon>
        <taxon>Primates</taxon>
        <taxon>Strepsirrhini</taxon>
        <taxon>Lorisiformes</taxon>
        <taxon>Galagidae</taxon>
        <taxon>Otolemur</taxon>
    </lineage>
</organism>
<dbReference type="InParanoid" id="H0Y0P2"/>
<feature type="compositionally biased region" description="Basic and acidic residues" evidence="1">
    <location>
        <begin position="1700"/>
        <end position="1710"/>
    </location>
</feature>
<dbReference type="PANTHER" id="PTHR33888:SF1">
    <property type="entry name" value="RIKEN CDNA 4932415D10 GENE"/>
    <property type="match status" value="1"/>
</dbReference>
<feature type="compositionally biased region" description="Basic residues" evidence="1">
    <location>
        <begin position="1656"/>
        <end position="1667"/>
    </location>
</feature>
<accession>H0Y0P2</accession>
<feature type="compositionally biased region" description="Basic and acidic residues" evidence="1">
    <location>
        <begin position="1855"/>
        <end position="1864"/>
    </location>
</feature>
<evidence type="ECO:0000256" key="1">
    <source>
        <dbReference type="SAM" id="MobiDB-lite"/>
    </source>
</evidence>
<evidence type="ECO:0000313" key="2">
    <source>
        <dbReference type="Ensembl" id="ENSOGAP00000021935.1"/>
    </source>
</evidence>
<feature type="compositionally biased region" description="Basic and acidic residues" evidence="1">
    <location>
        <begin position="1873"/>
        <end position="1889"/>
    </location>
</feature>
<feature type="region of interest" description="Disordered" evidence="1">
    <location>
        <begin position="1242"/>
        <end position="1327"/>
    </location>
</feature>
<reference evidence="2" key="3">
    <citation type="submission" date="2025-09" db="UniProtKB">
        <authorList>
            <consortium name="Ensembl"/>
        </authorList>
    </citation>
    <scope>IDENTIFICATION</scope>
</reference>
<feature type="compositionally biased region" description="Polar residues" evidence="1">
    <location>
        <begin position="1192"/>
        <end position="1207"/>
    </location>
</feature>